<proteinExistence type="inferred from homology"/>
<comment type="caution">
    <text evidence="3">The sequence shown here is derived from an EMBL/GenBank/DDBJ whole genome shotgun (WGS) entry which is preliminary data.</text>
</comment>
<protein>
    <submittedName>
        <fullName evidence="3">Uncharacterized protein</fullName>
    </submittedName>
</protein>
<evidence type="ECO:0000256" key="2">
    <source>
        <dbReference type="SAM" id="Phobius"/>
    </source>
</evidence>
<evidence type="ECO:0000256" key="1">
    <source>
        <dbReference type="ARBA" id="ARBA00008335"/>
    </source>
</evidence>
<dbReference type="GO" id="GO:0008643">
    <property type="term" value="P:carbohydrate transport"/>
    <property type="evidence" value="ECO:0007669"/>
    <property type="project" value="InterPro"/>
</dbReference>
<keyword evidence="2" id="KW-1133">Transmembrane helix</keyword>
<keyword evidence="2" id="KW-0472">Membrane</keyword>
<dbReference type="EMBL" id="CAJNOC010002359">
    <property type="protein sequence ID" value="CAF0928567.1"/>
    <property type="molecule type" value="Genomic_DNA"/>
</dbReference>
<sequence>MKPWIVLSVPLSAISYIMMWYAPPNFSENELFIWFTVWHSAQFTFITGFRIPHTAMTMYLSHSLKERETLTIIRMASEMVGLLLALGIQGPFVSGDSSCLNKTSNSTSFLIRSQQELNHWEEYKYTYIAIIMTVIFIIGTLPLMIFVKEKPELIKKSEKSEEASQNVSTLVNLKRIFTFRPFLILVFSTILSTSSIQILQSNFQLYFEYSYVAIKDKFIITIFVLLGCAILFVPIWQFALRKINKNKLFVIGNLLMLPLLIGVLIFETDSTLEVSLFFAFVVIAANSFTCSFLVPWSMLPEVLDAFYIKYRTKQDALFYTFLALGTKIVIALYLGISQLVLSLVKYEPNVCSEFQNSNVALSIKYLLSPTPLVFSVLSSICIYFYPIDFKIAKKNSDEIQKIKQEESNRTESQEEIYGIMRF</sequence>
<dbReference type="InterPro" id="IPR036259">
    <property type="entry name" value="MFS_trans_sf"/>
</dbReference>
<dbReference type="Proteomes" id="UP000663879">
    <property type="component" value="Unassembled WGS sequence"/>
</dbReference>
<feature type="transmembrane region" description="Helical" evidence="2">
    <location>
        <begin position="72"/>
        <end position="92"/>
    </location>
</feature>
<feature type="transmembrane region" description="Helical" evidence="2">
    <location>
        <begin position="218"/>
        <end position="236"/>
    </location>
</feature>
<feature type="transmembrane region" description="Helical" evidence="2">
    <location>
        <begin position="31"/>
        <end position="51"/>
    </location>
</feature>
<reference evidence="3" key="1">
    <citation type="submission" date="2021-02" db="EMBL/GenBank/DDBJ databases">
        <authorList>
            <person name="Nowell W R."/>
        </authorList>
    </citation>
    <scope>NUCLEOTIDE SEQUENCE</scope>
    <source>
        <strain evidence="3">Ploen Becks lab</strain>
    </source>
</reference>
<dbReference type="GO" id="GO:0005886">
    <property type="term" value="C:plasma membrane"/>
    <property type="evidence" value="ECO:0007669"/>
    <property type="project" value="TreeGrafter"/>
</dbReference>
<dbReference type="SUPFAM" id="SSF103473">
    <property type="entry name" value="MFS general substrate transporter"/>
    <property type="match status" value="1"/>
</dbReference>
<feature type="transmembrane region" description="Helical" evidence="2">
    <location>
        <begin position="182"/>
        <end position="198"/>
    </location>
</feature>
<dbReference type="InterPro" id="IPR039672">
    <property type="entry name" value="MFS_2"/>
</dbReference>
<dbReference type="PANTHER" id="PTHR11328:SF24">
    <property type="entry name" value="MAJOR FACILITATOR SUPERFAMILY (MFS) PROFILE DOMAIN-CONTAINING PROTEIN"/>
    <property type="match status" value="1"/>
</dbReference>
<dbReference type="Gene3D" id="1.20.1250.20">
    <property type="entry name" value="MFS general substrate transporter like domains"/>
    <property type="match status" value="1"/>
</dbReference>
<evidence type="ECO:0000313" key="3">
    <source>
        <dbReference type="EMBL" id="CAF0928567.1"/>
    </source>
</evidence>
<dbReference type="GO" id="GO:0015293">
    <property type="term" value="F:symporter activity"/>
    <property type="evidence" value="ECO:0007669"/>
    <property type="project" value="InterPro"/>
</dbReference>
<organism evidence="3 4">
    <name type="scientific">Brachionus calyciflorus</name>
    <dbReference type="NCBI Taxonomy" id="104777"/>
    <lineage>
        <taxon>Eukaryota</taxon>
        <taxon>Metazoa</taxon>
        <taxon>Spiralia</taxon>
        <taxon>Gnathifera</taxon>
        <taxon>Rotifera</taxon>
        <taxon>Eurotatoria</taxon>
        <taxon>Monogononta</taxon>
        <taxon>Pseudotrocha</taxon>
        <taxon>Ploima</taxon>
        <taxon>Brachionidae</taxon>
        <taxon>Brachionus</taxon>
    </lineage>
</organism>
<feature type="transmembrane region" description="Helical" evidence="2">
    <location>
        <begin position="272"/>
        <end position="296"/>
    </location>
</feature>
<feature type="transmembrane region" description="Helical" evidence="2">
    <location>
        <begin position="316"/>
        <end position="336"/>
    </location>
</feature>
<dbReference type="OrthoDB" id="197206at2759"/>
<feature type="transmembrane region" description="Helical" evidence="2">
    <location>
        <begin position="248"/>
        <end position="266"/>
    </location>
</feature>
<dbReference type="PANTHER" id="PTHR11328">
    <property type="entry name" value="MAJOR FACILITATOR SUPERFAMILY DOMAIN-CONTAINING PROTEIN"/>
    <property type="match status" value="1"/>
</dbReference>
<accession>A0A814BFH2</accession>
<feature type="transmembrane region" description="Helical" evidence="2">
    <location>
        <begin position="125"/>
        <end position="147"/>
    </location>
</feature>
<keyword evidence="4" id="KW-1185">Reference proteome</keyword>
<name>A0A814BFH2_9BILA</name>
<feature type="transmembrane region" description="Helical" evidence="2">
    <location>
        <begin position="365"/>
        <end position="385"/>
    </location>
</feature>
<dbReference type="AlphaFoldDB" id="A0A814BFH2"/>
<comment type="similarity">
    <text evidence="1">Belongs to the major facilitator superfamily.</text>
</comment>
<dbReference type="Pfam" id="PF13347">
    <property type="entry name" value="MFS_2"/>
    <property type="match status" value="1"/>
</dbReference>
<gene>
    <name evidence="3" type="ORF">OXX778_LOCUS12778</name>
</gene>
<evidence type="ECO:0000313" key="4">
    <source>
        <dbReference type="Proteomes" id="UP000663879"/>
    </source>
</evidence>
<keyword evidence="2" id="KW-0812">Transmembrane</keyword>